<dbReference type="Proteomes" id="UP000799118">
    <property type="component" value="Unassembled WGS sequence"/>
</dbReference>
<organism evidence="1 2">
    <name type="scientific">Gymnopus androsaceus JB14</name>
    <dbReference type="NCBI Taxonomy" id="1447944"/>
    <lineage>
        <taxon>Eukaryota</taxon>
        <taxon>Fungi</taxon>
        <taxon>Dikarya</taxon>
        <taxon>Basidiomycota</taxon>
        <taxon>Agaricomycotina</taxon>
        <taxon>Agaricomycetes</taxon>
        <taxon>Agaricomycetidae</taxon>
        <taxon>Agaricales</taxon>
        <taxon>Marasmiineae</taxon>
        <taxon>Omphalotaceae</taxon>
        <taxon>Gymnopus</taxon>
    </lineage>
</organism>
<protein>
    <recommendedName>
        <fullName evidence="3">Protein kinase domain-containing protein</fullName>
    </recommendedName>
</protein>
<dbReference type="Gene3D" id="1.10.510.10">
    <property type="entry name" value="Transferase(Phosphotransferase) domain 1"/>
    <property type="match status" value="1"/>
</dbReference>
<keyword evidence="2" id="KW-1185">Reference proteome</keyword>
<reference evidence="1" key="1">
    <citation type="journal article" date="2019" name="Environ. Microbiol.">
        <title>Fungal ecological strategies reflected in gene transcription - a case study of two litter decomposers.</title>
        <authorList>
            <person name="Barbi F."/>
            <person name="Kohler A."/>
            <person name="Barry K."/>
            <person name="Baskaran P."/>
            <person name="Daum C."/>
            <person name="Fauchery L."/>
            <person name="Ihrmark K."/>
            <person name="Kuo A."/>
            <person name="LaButti K."/>
            <person name="Lipzen A."/>
            <person name="Morin E."/>
            <person name="Grigoriev I.V."/>
            <person name="Henrissat B."/>
            <person name="Lindahl B."/>
            <person name="Martin F."/>
        </authorList>
    </citation>
    <scope>NUCLEOTIDE SEQUENCE</scope>
    <source>
        <strain evidence="1">JB14</strain>
    </source>
</reference>
<dbReference type="AlphaFoldDB" id="A0A6A4HN70"/>
<accession>A0A6A4HN70</accession>
<dbReference type="OrthoDB" id="5987198at2759"/>
<name>A0A6A4HN70_9AGAR</name>
<proteinExistence type="predicted"/>
<dbReference type="SUPFAM" id="SSF56112">
    <property type="entry name" value="Protein kinase-like (PK-like)"/>
    <property type="match status" value="1"/>
</dbReference>
<evidence type="ECO:0000313" key="1">
    <source>
        <dbReference type="EMBL" id="KAE9399526.1"/>
    </source>
</evidence>
<evidence type="ECO:0008006" key="3">
    <source>
        <dbReference type="Google" id="ProtNLM"/>
    </source>
</evidence>
<dbReference type="InterPro" id="IPR011009">
    <property type="entry name" value="Kinase-like_dom_sf"/>
</dbReference>
<dbReference type="EMBL" id="ML769468">
    <property type="protein sequence ID" value="KAE9399526.1"/>
    <property type="molecule type" value="Genomic_DNA"/>
</dbReference>
<evidence type="ECO:0000313" key="2">
    <source>
        <dbReference type="Proteomes" id="UP000799118"/>
    </source>
</evidence>
<gene>
    <name evidence="1" type="ORF">BT96DRAFT_965595</name>
</gene>
<sequence>MDVDDDTDNLLAQALTRAPRPNEELEEFEEFWRDHYDWLKTCGYILRPRYRPGWVASWTGTDLYAPDCEDYEIPLFRYNLDAIRVLDGMAVMLRRPDPSSVSHELRIGQLLSSQDARTNPRNHCVPILETLQIPEVERHEPRNQIVVMPLLTRWDIPEFDTVGEVVDFCSQVFEGLQFMHSLNVAHNDSKDNNIMMDWFPIYEIPPHGVRTFYKSDWSGQLEPRRRTTHPVKYHFIDWNMSKQYDPAHGPPLQNPGYGGDQSVPEFKRREPCNPFKVDVYCLGNAIRGNFLVGNDVNPPRSNLEFLRDLISDMTCDDPSKRPIMDEVVSRFEEIRKGLRWWKLRSRVPSKKQSALAYILYSPIHWIRQFSYIVRRIPAIPDYTSACHSSTP</sequence>